<evidence type="ECO:0000259" key="4">
    <source>
        <dbReference type="Pfam" id="PF00080"/>
    </source>
</evidence>
<keyword evidence="2" id="KW-0479">Metal-binding</keyword>
<keyword evidence="2" id="KW-0560">Oxidoreductase</keyword>
<dbReference type="InterPro" id="IPR036423">
    <property type="entry name" value="SOD-like_Cu/Zn_dom_sf"/>
</dbReference>
<dbReference type="EC" id="1.15.1.1" evidence="2"/>
<evidence type="ECO:0000256" key="3">
    <source>
        <dbReference type="SAM" id="SignalP"/>
    </source>
</evidence>
<dbReference type="EMBL" id="CP043498">
    <property type="protein sequence ID" value="QFY59587.1"/>
    <property type="molecule type" value="Genomic_DNA"/>
</dbReference>
<gene>
    <name evidence="5" type="ORF">FZ934_03540</name>
</gene>
<dbReference type="GO" id="GO:0004784">
    <property type="term" value="F:superoxide dismutase activity"/>
    <property type="evidence" value="ECO:0007669"/>
    <property type="project" value="UniProtKB-EC"/>
</dbReference>
<feature type="domain" description="Superoxide dismutase copper/zinc binding" evidence="4">
    <location>
        <begin position="41"/>
        <end position="171"/>
    </location>
</feature>
<dbReference type="SUPFAM" id="SSF49329">
    <property type="entry name" value="Cu,Zn superoxide dismutase-like"/>
    <property type="match status" value="1"/>
</dbReference>
<dbReference type="AlphaFoldDB" id="A0A5Q0C6C5"/>
<dbReference type="PANTHER" id="PTHR10003">
    <property type="entry name" value="SUPEROXIDE DISMUTASE CU-ZN -RELATED"/>
    <property type="match status" value="1"/>
</dbReference>
<feature type="signal peptide" evidence="3">
    <location>
        <begin position="1"/>
        <end position="22"/>
    </location>
</feature>
<feature type="chain" id="PRO_5024796920" description="Superoxide dismutase [Cu-Zn]" evidence="3">
    <location>
        <begin position="23"/>
        <end position="172"/>
    </location>
</feature>
<dbReference type="CDD" id="cd00305">
    <property type="entry name" value="Cu-Zn_Superoxide_Dismutase"/>
    <property type="match status" value="1"/>
</dbReference>
<comment type="cofactor">
    <cofactor evidence="2">
        <name>Zn(2+)</name>
        <dbReference type="ChEBI" id="CHEBI:29105"/>
    </cofactor>
    <text evidence="2">Binds 1 zinc ion per subunit.</text>
</comment>
<sequence>MGNIVRSVVLIGFATVATLAMAQDKQTATADFVGKDGKEDGRATLTAAAGGGVLMEVEVTGLPANKWVAFHVHETGKCDAATHHESAGKHFNPTDAEHGLLAAKGPHAGDMPNQYVGSDGILRAQVFDGMVTLDDKKTGIRGRALMIHANSDDYRSQPSGDAGERLACGVIK</sequence>
<dbReference type="GO" id="GO:0005507">
    <property type="term" value="F:copper ion binding"/>
    <property type="evidence" value="ECO:0007669"/>
    <property type="project" value="InterPro"/>
</dbReference>
<evidence type="ECO:0000256" key="1">
    <source>
        <dbReference type="ARBA" id="ARBA00010457"/>
    </source>
</evidence>
<dbReference type="OrthoDB" id="5431326at2"/>
<organism evidence="5 6">
    <name type="scientific">Rhizobium grahamii</name>
    <dbReference type="NCBI Taxonomy" id="1120045"/>
    <lineage>
        <taxon>Bacteria</taxon>
        <taxon>Pseudomonadati</taxon>
        <taxon>Pseudomonadota</taxon>
        <taxon>Alphaproteobacteria</taxon>
        <taxon>Hyphomicrobiales</taxon>
        <taxon>Rhizobiaceae</taxon>
        <taxon>Rhizobium/Agrobacterium group</taxon>
        <taxon>Rhizobium</taxon>
    </lineage>
</organism>
<name>A0A5Q0C6C5_9HYPH</name>
<keyword evidence="2" id="KW-0862">Zinc</keyword>
<keyword evidence="2" id="KW-0186">Copper</keyword>
<dbReference type="InterPro" id="IPR024134">
    <property type="entry name" value="SOD_Cu/Zn_/chaperone"/>
</dbReference>
<dbReference type="Proteomes" id="UP000326881">
    <property type="component" value="Chromosome"/>
</dbReference>
<comment type="function">
    <text evidence="2">Destroys radicals which are normally produced within the cells and which are toxic to biological systems.</text>
</comment>
<comment type="cofactor">
    <cofactor evidence="2">
        <name>Cu cation</name>
        <dbReference type="ChEBI" id="CHEBI:23378"/>
    </cofactor>
    <text evidence="2">Binds 1 copper ion per subunit.</text>
</comment>
<evidence type="ECO:0000256" key="2">
    <source>
        <dbReference type="RuleBase" id="RU000393"/>
    </source>
</evidence>
<dbReference type="InterPro" id="IPR018152">
    <property type="entry name" value="SOD_Cu/Zn_BS"/>
</dbReference>
<protein>
    <recommendedName>
        <fullName evidence="2">Superoxide dismutase [Cu-Zn]</fullName>
        <ecNumber evidence="2">1.15.1.1</ecNumber>
    </recommendedName>
</protein>
<dbReference type="KEGG" id="rgr:FZ934_03540"/>
<comment type="similarity">
    <text evidence="1 2">Belongs to the Cu-Zn superoxide dismutase family.</text>
</comment>
<evidence type="ECO:0000313" key="6">
    <source>
        <dbReference type="Proteomes" id="UP000326881"/>
    </source>
</evidence>
<reference evidence="5 6" key="1">
    <citation type="submission" date="2019-08" db="EMBL/GenBank/DDBJ databases">
        <title>Prosopis cineraria nodule microbiome.</title>
        <authorList>
            <person name="Ali R."/>
            <person name="Chaluvadi S.R."/>
            <person name="Wang X."/>
        </authorList>
    </citation>
    <scope>NUCLEOTIDE SEQUENCE [LARGE SCALE GENOMIC DNA]</scope>
    <source>
        <strain evidence="5 6">BG7</strain>
    </source>
</reference>
<dbReference type="Gene3D" id="2.60.40.200">
    <property type="entry name" value="Superoxide dismutase, copper/zinc binding domain"/>
    <property type="match status" value="1"/>
</dbReference>
<accession>A0A5Q0C6C5</accession>
<dbReference type="InterPro" id="IPR001424">
    <property type="entry name" value="SOD_Cu_Zn_dom"/>
</dbReference>
<keyword evidence="3" id="KW-0732">Signal</keyword>
<dbReference type="RefSeq" id="WP_153269943.1">
    <property type="nucleotide sequence ID" value="NZ_CP043498.1"/>
</dbReference>
<dbReference type="Pfam" id="PF00080">
    <property type="entry name" value="Sod_Cu"/>
    <property type="match status" value="1"/>
</dbReference>
<keyword evidence="6" id="KW-1185">Reference proteome</keyword>
<evidence type="ECO:0000313" key="5">
    <source>
        <dbReference type="EMBL" id="QFY59587.1"/>
    </source>
</evidence>
<dbReference type="PROSITE" id="PS00332">
    <property type="entry name" value="SOD_CU_ZN_2"/>
    <property type="match status" value="1"/>
</dbReference>
<proteinExistence type="inferred from homology"/>
<comment type="catalytic activity">
    <reaction evidence="2">
        <text>2 superoxide + 2 H(+) = H2O2 + O2</text>
        <dbReference type="Rhea" id="RHEA:20696"/>
        <dbReference type="ChEBI" id="CHEBI:15378"/>
        <dbReference type="ChEBI" id="CHEBI:15379"/>
        <dbReference type="ChEBI" id="CHEBI:16240"/>
        <dbReference type="ChEBI" id="CHEBI:18421"/>
        <dbReference type="EC" id="1.15.1.1"/>
    </reaction>
</comment>